<evidence type="ECO:0000259" key="5">
    <source>
        <dbReference type="Pfam" id="PF00135"/>
    </source>
</evidence>
<evidence type="ECO:0000256" key="3">
    <source>
        <dbReference type="RuleBase" id="RU361235"/>
    </source>
</evidence>
<dbReference type="SUPFAM" id="SSF53474">
    <property type="entry name" value="alpha/beta-Hydrolases"/>
    <property type="match status" value="1"/>
</dbReference>
<comment type="caution">
    <text evidence="6">The sequence shown here is derived from an EMBL/GenBank/DDBJ whole genome shotgun (WGS) entry which is preliminary data.</text>
</comment>
<accession>A0A853CEL2</accession>
<proteinExistence type="inferred from homology"/>
<dbReference type="InterPro" id="IPR019826">
    <property type="entry name" value="Carboxylesterase_B_AS"/>
</dbReference>
<evidence type="ECO:0000313" key="6">
    <source>
        <dbReference type="EMBL" id="NYJ05596.1"/>
    </source>
</evidence>
<sequence>MSEATQVRPTVQVEGGRLVGTIDHGVPAFLGIPYAAPPFGPNRMQPPQPAEPWDGERDATAYGPTAPKGDYPPQYAPLFPEITIPGEDVLNLNVWTPDPQATGLPVLVWIHGGSFMNGSGSVAAYRGSSFARDGVVCVTINYRLGAEGFLYLGDGVANVGLLDQIAALQWVQRNIAAFGGDPDRVTVAGESAGSMSITTLLAMPGARGLFRQAVLESGAAAHTLAPDVALTVSRFFAEALGVEPTREAITALPVDQVVAAASALVEEVQTAPDPAKWGSLALSLLPFAPVVDGDTLPEHPLDALAGGASSDVALLVGSNNDEARLFVVPNGAIDFIDEAVLTAAATGYGASDEAVATYRANRADAGHGDVMAAVVSDWFFRIPAIRVAEAHAGPTWMYRFDYWSPSFEGRLGACHATEVPFVFDTLDDVTAHPLIGTSPPQAVADTAHAAWVRFVADGDPGWPQYDTGARTTALIDEQLTVVDDPDGAEREVWTGRR</sequence>
<dbReference type="EMBL" id="JACBZT010000001">
    <property type="protein sequence ID" value="NYJ05596.1"/>
    <property type="molecule type" value="Genomic_DNA"/>
</dbReference>
<reference evidence="6 7" key="1">
    <citation type="submission" date="2020-07" db="EMBL/GenBank/DDBJ databases">
        <title>Sequencing the genomes of 1000 actinobacteria strains.</title>
        <authorList>
            <person name="Klenk H.-P."/>
        </authorList>
    </citation>
    <scope>NUCLEOTIDE SEQUENCE [LARGE SCALE GENOMIC DNA]</scope>
    <source>
        <strain evidence="6 7">DSM 104001</strain>
    </source>
</reference>
<dbReference type="Gene3D" id="3.40.50.1820">
    <property type="entry name" value="alpha/beta hydrolase"/>
    <property type="match status" value="1"/>
</dbReference>
<dbReference type="Pfam" id="PF00135">
    <property type="entry name" value="COesterase"/>
    <property type="match status" value="1"/>
</dbReference>
<organism evidence="6 7">
    <name type="scientific">Petropleomorpha daqingensis</name>
    <dbReference type="NCBI Taxonomy" id="2026353"/>
    <lineage>
        <taxon>Bacteria</taxon>
        <taxon>Bacillati</taxon>
        <taxon>Actinomycetota</taxon>
        <taxon>Actinomycetes</taxon>
        <taxon>Geodermatophilales</taxon>
        <taxon>Geodermatophilaceae</taxon>
        <taxon>Petropleomorpha</taxon>
    </lineage>
</organism>
<evidence type="ECO:0000256" key="4">
    <source>
        <dbReference type="SAM" id="MobiDB-lite"/>
    </source>
</evidence>
<feature type="compositionally biased region" description="Pro residues" evidence="4">
    <location>
        <begin position="39"/>
        <end position="50"/>
    </location>
</feature>
<keyword evidence="7" id="KW-1185">Reference proteome</keyword>
<feature type="region of interest" description="Disordered" evidence="4">
    <location>
        <begin position="39"/>
        <end position="67"/>
    </location>
</feature>
<dbReference type="AlphaFoldDB" id="A0A853CEL2"/>
<protein>
    <recommendedName>
        <fullName evidence="3">Carboxylic ester hydrolase</fullName>
        <ecNumber evidence="3">3.1.1.-</ecNumber>
    </recommendedName>
</protein>
<dbReference type="InterPro" id="IPR002018">
    <property type="entry name" value="CarbesteraseB"/>
</dbReference>
<keyword evidence="2 3" id="KW-0378">Hydrolase</keyword>
<dbReference type="EC" id="3.1.1.-" evidence="3"/>
<dbReference type="PROSITE" id="PS00122">
    <property type="entry name" value="CARBOXYLESTERASE_B_1"/>
    <property type="match status" value="1"/>
</dbReference>
<evidence type="ECO:0000313" key="7">
    <source>
        <dbReference type="Proteomes" id="UP000541969"/>
    </source>
</evidence>
<dbReference type="InterPro" id="IPR050309">
    <property type="entry name" value="Type-B_Carboxylest/Lipase"/>
</dbReference>
<evidence type="ECO:0000256" key="2">
    <source>
        <dbReference type="ARBA" id="ARBA00022801"/>
    </source>
</evidence>
<dbReference type="Proteomes" id="UP000541969">
    <property type="component" value="Unassembled WGS sequence"/>
</dbReference>
<dbReference type="GO" id="GO:0016787">
    <property type="term" value="F:hydrolase activity"/>
    <property type="evidence" value="ECO:0007669"/>
    <property type="project" value="UniProtKB-KW"/>
</dbReference>
<name>A0A853CEL2_9ACTN</name>
<gene>
    <name evidence="6" type="ORF">GGQ55_001874</name>
</gene>
<comment type="similarity">
    <text evidence="1 3">Belongs to the type-B carboxylesterase/lipase family.</text>
</comment>
<dbReference type="InterPro" id="IPR029058">
    <property type="entry name" value="AB_hydrolase_fold"/>
</dbReference>
<evidence type="ECO:0000256" key="1">
    <source>
        <dbReference type="ARBA" id="ARBA00005964"/>
    </source>
</evidence>
<dbReference type="PANTHER" id="PTHR11559">
    <property type="entry name" value="CARBOXYLESTERASE"/>
    <property type="match status" value="1"/>
</dbReference>
<dbReference type="RefSeq" id="WP_179716229.1">
    <property type="nucleotide sequence ID" value="NZ_JACBZT010000001.1"/>
</dbReference>
<feature type="domain" description="Carboxylesterase type B" evidence="5">
    <location>
        <begin position="9"/>
        <end position="480"/>
    </location>
</feature>